<evidence type="ECO:0000256" key="2">
    <source>
        <dbReference type="SAM" id="Phobius"/>
    </source>
</evidence>
<reference evidence="4" key="1">
    <citation type="submission" date="2019-03" db="EMBL/GenBank/DDBJ databases">
        <title>Weissella sp. 26KH-42 Genome sequencing.</title>
        <authorList>
            <person name="Heo J."/>
            <person name="Kim S.-J."/>
            <person name="Kim J.-S."/>
            <person name="Hong S.-B."/>
            <person name="Kwon S.-W."/>
        </authorList>
    </citation>
    <scope>NUCLEOTIDE SEQUENCE [LARGE SCALE GENOMIC DNA]</scope>
    <source>
        <strain evidence="4">26KH-42</strain>
    </source>
</reference>
<gene>
    <name evidence="3" type="ORF">EQG49_08705</name>
</gene>
<dbReference type="InterPro" id="IPR039672">
    <property type="entry name" value="MFS_2"/>
</dbReference>
<keyword evidence="2" id="KW-0472">Membrane</keyword>
<feature type="transmembrane region" description="Helical" evidence="2">
    <location>
        <begin position="270"/>
        <end position="292"/>
    </location>
</feature>
<dbReference type="RefSeq" id="WP_133363626.1">
    <property type="nucleotide sequence ID" value="NZ_CP037940.1"/>
</dbReference>
<dbReference type="GO" id="GO:0006814">
    <property type="term" value="P:sodium ion transport"/>
    <property type="evidence" value="ECO:0007669"/>
    <property type="project" value="InterPro"/>
</dbReference>
<feature type="transmembrane region" description="Helical" evidence="2">
    <location>
        <begin position="214"/>
        <end position="236"/>
    </location>
</feature>
<protein>
    <submittedName>
        <fullName evidence="3">MFS transporter</fullName>
    </submittedName>
</protein>
<dbReference type="GO" id="GO:0005886">
    <property type="term" value="C:plasma membrane"/>
    <property type="evidence" value="ECO:0007669"/>
    <property type="project" value="TreeGrafter"/>
</dbReference>
<feature type="transmembrane region" description="Helical" evidence="2">
    <location>
        <begin position="304"/>
        <end position="325"/>
    </location>
</feature>
<feature type="transmembrane region" description="Helical" evidence="2">
    <location>
        <begin position="408"/>
        <end position="429"/>
    </location>
</feature>
<organism evidence="3 4">
    <name type="scientific">Periweissella cryptocerci</name>
    <dbReference type="NCBI Taxonomy" id="2506420"/>
    <lineage>
        <taxon>Bacteria</taxon>
        <taxon>Bacillati</taxon>
        <taxon>Bacillota</taxon>
        <taxon>Bacilli</taxon>
        <taxon>Lactobacillales</taxon>
        <taxon>Lactobacillaceae</taxon>
        <taxon>Periweissella</taxon>
    </lineage>
</organism>
<evidence type="ECO:0000313" key="4">
    <source>
        <dbReference type="Proteomes" id="UP000292886"/>
    </source>
</evidence>
<sequence>MDAQVQKNDEFAKLTTWDRMSYGFGDFAQNLIFGTVGGFLAFYLININGISAAIGGTIFLIVRWINVIWDPWVGTVVDKAKPTAAGKYRPFIMRFGIPLVILAALLFLPVGSVLGQGTVATIAYAFVSYMATAMIYSFVNIPYGALNASLTRDEGEINKLTSTRMMLANTGNLLVYTLFPLFVQMATSYDNKSTDTGFFGLKLNMGDYSNPKAAGAWFMVFGIYMVLGAILLFFTYKGTKERVLPSEESVEQVKYTDLFAEFARNKALRVLGLFFLIGFTFMFFGNTAWPFFMQYSFGANNSQSALMASIGLIGSIPGIALVSLWPMLRKTLGKKGFFYTFLTIFIIGTLLLWAWSMDYSNIWLGYIGRFLMQWGLTSATGFMWALVPEVVSYGEYTSGKRVAGIINAIMGLFFKIGLALGGIIPLYIMSLTHFSAKLKEQTASGLLGIQISMIWLPIAFAIIAMVIISRYPLTDAYVAKMNADLKVGKHAND</sequence>
<feature type="transmembrane region" description="Helical" evidence="2">
    <location>
        <begin position="362"/>
        <end position="387"/>
    </location>
</feature>
<dbReference type="KEGG" id="wei:EQG49_08705"/>
<dbReference type="Gene3D" id="1.20.1250.20">
    <property type="entry name" value="MFS general substrate transporter like domains"/>
    <property type="match status" value="2"/>
</dbReference>
<keyword evidence="4" id="KW-1185">Reference proteome</keyword>
<dbReference type="GO" id="GO:0008643">
    <property type="term" value="P:carbohydrate transport"/>
    <property type="evidence" value="ECO:0007669"/>
    <property type="project" value="InterPro"/>
</dbReference>
<dbReference type="Proteomes" id="UP000292886">
    <property type="component" value="Chromosome"/>
</dbReference>
<keyword evidence="2" id="KW-0812">Transmembrane</keyword>
<feature type="transmembrane region" description="Helical" evidence="2">
    <location>
        <begin position="122"/>
        <end position="146"/>
    </location>
</feature>
<dbReference type="EMBL" id="CP037940">
    <property type="protein sequence ID" value="QBO36549.1"/>
    <property type="molecule type" value="Genomic_DNA"/>
</dbReference>
<dbReference type="CDD" id="cd17332">
    <property type="entry name" value="MFS_MelB_like"/>
    <property type="match status" value="1"/>
</dbReference>
<dbReference type="Pfam" id="PF13347">
    <property type="entry name" value="MFS_2"/>
    <property type="match status" value="1"/>
</dbReference>
<proteinExistence type="predicted"/>
<dbReference type="InterPro" id="IPR036259">
    <property type="entry name" value="MFS_trans_sf"/>
</dbReference>
<dbReference type="OrthoDB" id="9764596at2"/>
<evidence type="ECO:0000313" key="3">
    <source>
        <dbReference type="EMBL" id="QBO36549.1"/>
    </source>
</evidence>
<dbReference type="SUPFAM" id="SSF103473">
    <property type="entry name" value="MFS general substrate transporter"/>
    <property type="match status" value="1"/>
</dbReference>
<keyword evidence="1" id="KW-0813">Transport</keyword>
<keyword evidence="1" id="KW-0762">Sugar transport</keyword>
<dbReference type="AlphaFoldDB" id="A0A4P6YUS7"/>
<dbReference type="NCBIfam" id="TIGR00792">
    <property type="entry name" value="gph"/>
    <property type="match status" value="1"/>
</dbReference>
<feature type="transmembrane region" description="Helical" evidence="2">
    <location>
        <begin position="449"/>
        <end position="471"/>
    </location>
</feature>
<evidence type="ECO:0000256" key="1">
    <source>
        <dbReference type="ARBA" id="ARBA00022597"/>
    </source>
</evidence>
<feature type="transmembrane region" description="Helical" evidence="2">
    <location>
        <begin position="167"/>
        <end position="186"/>
    </location>
</feature>
<feature type="transmembrane region" description="Helical" evidence="2">
    <location>
        <begin position="91"/>
        <end position="110"/>
    </location>
</feature>
<dbReference type="InterPro" id="IPR001927">
    <property type="entry name" value="Na/Gal_symport"/>
</dbReference>
<feature type="transmembrane region" description="Helical" evidence="2">
    <location>
        <begin position="337"/>
        <end position="356"/>
    </location>
</feature>
<name>A0A4P6YUS7_9LACO</name>
<dbReference type="PANTHER" id="PTHR11328:SF24">
    <property type="entry name" value="MAJOR FACILITATOR SUPERFAMILY (MFS) PROFILE DOMAIN-CONTAINING PROTEIN"/>
    <property type="match status" value="1"/>
</dbReference>
<keyword evidence="2" id="KW-1133">Transmembrane helix</keyword>
<dbReference type="GO" id="GO:0015293">
    <property type="term" value="F:symporter activity"/>
    <property type="evidence" value="ECO:0007669"/>
    <property type="project" value="InterPro"/>
</dbReference>
<feature type="transmembrane region" description="Helical" evidence="2">
    <location>
        <begin position="40"/>
        <end position="62"/>
    </location>
</feature>
<accession>A0A4P6YUS7</accession>
<dbReference type="PANTHER" id="PTHR11328">
    <property type="entry name" value="MAJOR FACILITATOR SUPERFAMILY DOMAIN-CONTAINING PROTEIN"/>
    <property type="match status" value="1"/>
</dbReference>